<comment type="catalytic activity">
    <reaction evidence="19">
        <text>propanoyl-CoA + H2O = propanoyl-4'-phosphopantetheine + adenosine 3',5'-bisphosphate + 2 H(+)</text>
        <dbReference type="Rhea" id="RHEA:67464"/>
        <dbReference type="ChEBI" id="CHEBI:15377"/>
        <dbReference type="ChEBI" id="CHEBI:15378"/>
        <dbReference type="ChEBI" id="CHEBI:57392"/>
        <dbReference type="ChEBI" id="CHEBI:58343"/>
        <dbReference type="ChEBI" id="CHEBI:172362"/>
    </reaction>
    <physiologicalReaction direction="left-to-right" evidence="19">
        <dbReference type="Rhea" id="RHEA:67465"/>
    </physiologicalReaction>
</comment>
<evidence type="ECO:0000256" key="12">
    <source>
        <dbReference type="ARBA" id="ARBA00045809"/>
    </source>
</evidence>
<dbReference type="PANTHER" id="PTHR12318:SF0">
    <property type="entry name" value="ACYL-COENZYME A DIPHOSPHATASE NUDT19"/>
    <property type="match status" value="1"/>
</dbReference>
<keyword evidence="4" id="KW-0479">Metal-binding</keyword>
<evidence type="ECO:0000256" key="1">
    <source>
        <dbReference type="ARBA" id="ARBA00001936"/>
    </source>
</evidence>
<dbReference type="EMBL" id="CM004472">
    <property type="protein sequence ID" value="OCT84592.1"/>
    <property type="molecule type" value="Genomic_DNA"/>
</dbReference>
<evidence type="ECO:0000313" key="33">
    <source>
        <dbReference type="Proteomes" id="UP000694892"/>
    </source>
</evidence>
<comment type="catalytic activity">
    <reaction evidence="26">
        <text>hexadecanoyl-CoA + H2O = S-hexadecanoyl-4'-phosphopantetheine + adenosine 3',5'-bisphosphate + 2 H(+)</text>
        <dbReference type="Rhea" id="RHEA:50032"/>
        <dbReference type="ChEBI" id="CHEBI:15377"/>
        <dbReference type="ChEBI" id="CHEBI:15378"/>
        <dbReference type="ChEBI" id="CHEBI:57379"/>
        <dbReference type="ChEBI" id="CHEBI:58343"/>
        <dbReference type="ChEBI" id="CHEBI:132018"/>
    </reaction>
    <physiologicalReaction direction="left-to-right" evidence="26">
        <dbReference type="Rhea" id="RHEA:50033"/>
    </physiologicalReaction>
</comment>
<evidence type="ECO:0000259" key="31">
    <source>
        <dbReference type="PROSITE" id="PS51462"/>
    </source>
</evidence>
<reference evidence="33" key="1">
    <citation type="journal article" date="2016" name="Nature">
        <title>Genome evolution in the allotetraploid frog Xenopus laevis.</title>
        <authorList>
            <person name="Session A.M."/>
            <person name="Uno Y."/>
            <person name="Kwon T."/>
            <person name="Chapman J.A."/>
            <person name="Toyoda A."/>
            <person name="Takahashi S."/>
            <person name="Fukui A."/>
            <person name="Hikosaka A."/>
            <person name="Suzuki A."/>
            <person name="Kondo M."/>
            <person name="van Heeringen S.J."/>
            <person name="Quigley I."/>
            <person name="Heinz S."/>
            <person name="Ogino H."/>
            <person name="Ochi H."/>
            <person name="Hellsten U."/>
            <person name="Lyons J.B."/>
            <person name="Simakov O."/>
            <person name="Putnam N."/>
            <person name="Stites J."/>
            <person name="Kuroki Y."/>
            <person name="Tanaka T."/>
            <person name="Michiue T."/>
            <person name="Watanabe M."/>
            <person name="Bogdanovic O."/>
            <person name="Lister R."/>
            <person name="Georgiou G."/>
            <person name="Paranjpe S.S."/>
            <person name="van Kruijsbergen I."/>
            <person name="Shu S."/>
            <person name="Carlson J."/>
            <person name="Kinoshita T."/>
            <person name="Ohta Y."/>
            <person name="Mawaribuchi S."/>
            <person name="Jenkins J."/>
            <person name="Grimwood J."/>
            <person name="Schmutz J."/>
            <person name="Mitros T."/>
            <person name="Mozaffari S.V."/>
            <person name="Suzuki Y."/>
            <person name="Haramoto Y."/>
            <person name="Yamamoto T.S."/>
            <person name="Takagi C."/>
            <person name="Heald R."/>
            <person name="Miller K."/>
            <person name="Haudenschild C."/>
            <person name="Kitzman J."/>
            <person name="Nakayama T."/>
            <person name="Izutsu Y."/>
            <person name="Robert J."/>
            <person name="Fortriede J."/>
            <person name="Burns K."/>
            <person name="Lotay V."/>
            <person name="Karimi K."/>
            <person name="Yasuoka Y."/>
            <person name="Dichmann D.S."/>
            <person name="Flajnik M.F."/>
            <person name="Houston D.W."/>
            <person name="Shendure J."/>
            <person name="DuPasquier L."/>
            <person name="Vize P.D."/>
            <person name="Zorn A.M."/>
            <person name="Ito M."/>
            <person name="Marcotte E.M."/>
            <person name="Wallingford J.B."/>
            <person name="Ito Y."/>
            <person name="Asashima M."/>
            <person name="Ueno N."/>
            <person name="Matsuda Y."/>
            <person name="Veenstra G.J."/>
            <person name="Fujiyama A."/>
            <person name="Harland R.M."/>
            <person name="Taira M."/>
            <person name="Rokhsar D.S."/>
        </authorList>
    </citation>
    <scope>NUCLEOTIDE SEQUENCE [LARGE SCALE GENOMIC DNA]</scope>
    <source>
        <strain evidence="33">J</strain>
    </source>
</reference>
<dbReference type="GO" id="GO:0005739">
    <property type="term" value="C:mitochondrion"/>
    <property type="evidence" value="ECO:0007669"/>
    <property type="project" value="TreeGrafter"/>
</dbReference>
<dbReference type="CDD" id="cd18870">
    <property type="entry name" value="NUDIX_AcylCoAdiphos_Nudt19"/>
    <property type="match status" value="1"/>
</dbReference>
<comment type="cofactor">
    <cofactor evidence="1">
        <name>Mn(2+)</name>
        <dbReference type="ChEBI" id="CHEBI:29035"/>
    </cofactor>
</comment>
<evidence type="ECO:0000256" key="7">
    <source>
        <dbReference type="ARBA" id="ARBA00023211"/>
    </source>
</evidence>
<comment type="catalytic activity">
    <reaction evidence="18">
        <text>4,8-dimethylnonanoyl-CoA + H2O = S-(4,8-dimethylnonanoyl)-4'-phosphopantetheine + adenosine 3',5'-bisphosphate + 2 H(+)</text>
        <dbReference type="Rhea" id="RHEA:67524"/>
        <dbReference type="ChEBI" id="CHEBI:15377"/>
        <dbReference type="ChEBI" id="CHEBI:15378"/>
        <dbReference type="ChEBI" id="CHEBI:58343"/>
        <dbReference type="ChEBI" id="CHEBI:77061"/>
        <dbReference type="ChEBI" id="CHEBI:172385"/>
    </reaction>
    <physiologicalReaction direction="left-to-right" evidence="18">
        <dbReference type="Rhea" id="RHEA:67525"/>
    </physiologicalReaction>
</comment>
<dbReference type="InterPro" id="IPR015797">
    <property type="entry name" value="NUDIX_hydrolase-like_dom_sf"/>
</dbReference>
<evidence type="ECO:0000256" key="27">
    <source>
        <dbReference type="ARBA" id="ARBA00048882"/>
    </source>
</evidence>
<sequence length="380" mass="43786">MNNTLKYWKEAATLIVAARTSHGHFPYIQPQVQFPNQQNNTSDYEVLLLKRSQKSGFMPNAFVFPGGNIESSDFSSDWIKVFSRYEQKPNFGLGLVKQHDNRSPMFTADSSKFGSLIPGEVATRICAIRETFEESGILLVVPENFNSEDNQHLVEVTDQDKEKLSKWREEVQRNPSQFIQMCKEMRCMPNIWALKEWSNWLTPVISQGVKSRRFDTAFFICCLNAKPAVSDDNKEVTSFKWWTPTEALEDYKSHKIWIPPPQFYELSRLCHFAPINELHKFIVNRSLEGCERWMPVIAQCEDGIVHTLPGDDLYPEDPDLTGEKQTVVCSNETIENLIQKGGRFHRLVLIDGKPTLLVNIKPKYKHINPLTIESESKNKL</sequence>
<proteinExistence type="inferred from homology"/>
<comment type="catalytic activity">
    <reaction evidence="24">
        <text>succinyl-CoA + H2O = succinyl-4'-phosphopantetheine + adenosine 3',5'-bisphosphate + 2 H(+)</text>
        <dbReference type="Rhea" id="RHEA:67472"/>
        <dbReference type="ChEBI" id="CHEBI:15377"/>
        <dbReference type="ChEBI" id="CHEBI:15378"/>
        <dbReference type="ChEBI" id="CHEBI:57292"/>
        <dbReference type="ChEBI" id="CHEBI:58343"/>
        <dbReference type="ChEBI" id="CHEBI:172364"/>
    </reaction>
    <physiologicalReaction direction="left-to-right" evidence="24">
        <dbReference type="Rhea" id="RHEA:67473"/>
    </physiologicalReaction>
</comment>
<name>A0A974D3S8_XENLA</name>
<evidence type="ECO:0000256" key="21">
    <source>
        <dbReference type="ARBA" id="ARBA00047757"/>
    </source>
</evidence>
<evidence type="ECO:0000256" key="3">
    <source>
        <dbReference type="ARBA" id="ARBA00005582"/>
    </source>
</evidence>
<organism evidence="32 33">
    <name type="scientific">Xenopus laevis</name>
    <name type="common">African clawed frog</name>
    <dbReference type="NCBI Taxonomy" id="8355"/>
    <lineage>
        <taxon>Eukaryota</taxon>
        <taxon>Metazoa</taxon>
        <taxon>Chordata</taxon>
        <taxon>Craniata</taxon>
        <taxon>Vertebrata</taxon>
        <taxon>Euteleostomi</taxon>
        <taxon>Amphibia</taxon>
        <taxon>Batrachia</taxon>
        <taxon>Anura</taxon>
        <taxon>Pipoidea</taxon>
        <taxon>Pipidae</taxon>
        <taxon>Xenopodinae</taxon>
        <taxon>Xenopus</taxon>
        <taxon>Xenopus</taxon>
    </lineage>
</organism>
<evidence type="ECO:0000256" key="2">
    <source>
        <dbReference type="ARBA" id="ARBA00001946"/>
    </source>
</evidence>
<evidence type="ECO:0000256" key="26">
    <source>
        <dbReference type="ARBA" id="ARBA00048828"/>
    </source>
</evidence>
<dbReference type="SUPFAM" id="SSF55811">
    <property type="entry name" value="Nudix"/>
    <property type="match status" value="1"/>
</dbReference>
<comment type="similarity">
    <text evidence="3">Belongs to the Nudix hydrolase family.</text>
</comment>
<evidence type="ECO:0000256" key="16">
    <source>
        <dbReference type="ARBA" id="ARBA00047466"/>
    </source>
</evidence>
<evidence type="ECO:0000256" key="15">
    <source>
        <dbReference type="ARBA" id="ARBA00047403"/>
    </source>
</evidence>
<gene>
    <name evidence="32" type="ORF">XELAEV_18022745mg</name>
</gene>
<dbReference type="GO" id="GO:0046872">
    <property type="term" value="F:metal ion binding"/>
    <property type="evidence" value="ECO:0007669"/>
    <property type="project" value="UniProtKB-KW"/>
</dbReference>
<keyword evidence="6" id="KW-0460">Magnesium</keyword>
<evidence type="ECO:0000256" key="25">
    <source>
        <dbReference type="ARBA" id="ARBA00048667"/>
    </source>
</evidence>
<comment type="catalytic activity">
    <reaction evidence="20">
        <text>(9Z,12Z)-octadecadienoyl-CoA + H2O = S-(9Z,12Z-octadecadienoyl)-4'-phosphopantetheine + adenosine 3',5'-bisphosphate + 2 H(+)</text>
        <dbReference type="Rhea" id="RHEA:67536"/>
        <dbReference type="ChEBI" id="CHEBI:15377"/>
        <dbReference type="ChEBI" id="CHEBI:15378"/>
        <dbReference type="ChEBI" id="CHEBI:57383"/>
        <dbReference type="ChEBI" id="CHEBI:58343"/>
        <dbReference type="ChEBI" id="CHEBI:172387"/>
    </reaction>
    <physiologicalReaction direction="left-to-right" evidence="20">
        <dbReference type="Rhea" id="RHEA:67537"/>
    </physiologicalReaction>
</comment>
<dbReference type="InterPro" id="IPR039121">
    <property type="entry name" value="NUDT19"/>
</dbReference>
<dbReference type="PROSITE" id="PS51462">
    <property type="entry name" value="NUDIX"/>
    <property type="match status" value="1"/>
</dbReference>
<comment type="catalytic activity">
    <reaction evidence="13">
        <text>octanoyl-CoA + H2O = S-octanoyl-4'-phosphopantetheine + adenosine 3',5'-bisphosphate + 2 H(+)</text>
        <dbReference type="Rhea" id="RHEA:50016"/>
        <dbReference type="ChEBI" id="CHEBI:15377"/>
        <dbReference type="ChEBI" id="CHEBI:15378"/>
        <dbReference type="ChEBI" id="CHEBI:57386"/>
        <dbReference type="ChEBI" id="CHEBI:58343"/>
        <dbReference type="ChEBI" id="CHEBI:132013"/>
    </reaction>
    <physiologicalReaction direction="left-to-right" evidence="13">
        <dbReference type="Rhea" id="RHEA:50017"/>
    </physiologicalReaction>
</comment>
<comment type="catalytic activity">
    <reaction evidence="25">
        <text>a 5'-end CoA-ribonucleoside in mRNA + H2O = a 5'-end phospho-adenosine-phospho-ribonucleoside in mRNA + (R)-4'-phosphopantetheine + 2 H(+)</text>
        <dbReference type="Rhea" id="RHEA:67592"/>
        <dbReference type="Rhea" id="RHEA-COMP:15719"/>
        <dbReference type="Rhea" id="RHEA-COMP:17276"/>
        <dbReference type="ChEBI" id="CHEBI:15377"/>
        <dbReference type="ChEBI" id="CHEBI:15378"/>
        <dbReference type="ChEBI" id="CHEBI:61723"/>
        <dbReference type="ChEBI" id="CHEBI:144051"/>
        <dbReference type="ChEBI" id="CHEBI:172371"/>
    </reaction>
    <physiologicalReaction direction="left-to-right" evidence="25">
        <dbReference type="Rhea" id="RHEA:67593"/>
    </physiologicalReaction>
</comment>
<evidence type="ECO:0000256" key="9">
    <source>
        <dbReference type="ARBA" id="ARBA00031193"/>
    </source>
</evidence>
<comment type="catalytic activity">
    <reaction evidence="28">
        <text>choloyl-CoA + H2O = S-choloyl-4'-phosphopantetheine + adenosine 3',5'-bisphosphate + 2 H(+)</text>
        <dbReference type="Rhea" id="RHEA:50036"/>
        <dbReference type="ChEBI" id="CHEBI:15377"/>
        <dbReference type="ChEBI" id="CHEBI:15378"/>
        <dbReference type="ChEBI" id="CHEBI:57373"/>
        <dbReference type="ChEBI" id="CHEBI:58343"/>
        <dbReference type="ChEBI" id="CHEBI:132020"/>
    </reaction>
    <physiologicalReaction direction="left-to-right" evidence="28">
        <dbReference type="Rhea" id="RHEA:50037"/>
    </physiologicalReaction>
</comment>
<evidence type="ECO:0000256" key="10">
    <source>
        <dbReference type="ARBA" id="ARBA00044908"/>
    </source>
</evidence>
<dbReference type="InterPro" id="IPR000086">
    <property type="entry name" value="NUDIX_hydrolase_dom"/>
</dbReference>
<keyword evidence="7" id="KW-0464">Manganese</keyword>
<evidence type="ECO:0000256" key="5">
    <source>
        <dbReference type="ARBA" id="ARBA00022801"/>
    </source>
</evidence>
<keyword evidence="5" id="KW-0378">Hydrolase</keyword>
<evidence type="ECO:0000256" key="17">
    <source>
        <dbReference type="ARBA" id="ARBA00047511"/>
    </source>
</evidence>
<evidence type="ECO:0000256" key="6">
    <source>
        <dbReference type="ARBA" id="ARBA00022842"/>
    </source>
</evidence>
<evidence type="ECO:0000256" key="22">
    <source>
        <dbReference type="ARBA" id="ARBA00048360"/>
    </source>
</evidence>
<comment type="catalytic activity">
    <reaction evidence="23">
        <text>(9Z)-tetradecenoyl-CoA + H2O = S-(9Z-tetradecenoyl)-4'-phosphopantetheine + adenosine 3',5'-bisphosphate + 2 H(+)</text>
        <dbReference type="Rhea" id="RHEA:67544"/>
        <dbReference type="ChEBI" id="CHEBI:15377"/>
        <dbReference type="ChEBI" id="CHEBI:15378"/>
        <dbReference type="ChEBI" id="CHEBI:58343"/>
        <dbReference type="ChEBI" id="CHEBI:65060"/>
        <dbReference type="ChEBI" id="CHEBI:172389"/>
    </reaction>
    <physiologicalReaction direction="left-to-right" evidence="23">
        <dbReference type="Rhea" id="RHEA:67545"/>
    </physiologicalReaction>
</comment>
<accession>A0A974D3S8</accession>
<evidence type="ECO:0000256" key="13">
    <source>
        <dbReference type="ARBA" id="ARBA00047289"/>
    </source>
</evidence>
<comment type="catalytic activity">
    <reaction evidence="10">
        <text>CoA + H2O = (R)-4'-phosphopantetheine + adenosine 3',5'-bisphosphate + 2 H(+)</text>
        <dbReference type="Rhea" id="RHEA:64988"/>
        <dbReference type="ChEBI" id="CHEBI:15377"/>
        <dbReference type="ChEBI" id="CHEBI:15378"/>
        <dbReference type="ChEBI" id="CHEBI:57287"/>
        <dbReference type="ChEBI" id="CHEBI:58343"/>
        <dbReference type="ChEBI" id="CHEBI:61723"/>
        <dbReference type="EC" id="3.6.1.77"/>
    </reaction>
    <physiologicalReaction direction="left-to-right" evidence="10">
        <dbReference type="Rhea" id="RHEA:64989"/>
    </physiologicalReaction>
</comment>
<dbReference type="PANTHER" id="PTHR12318">
    <property type="entry name" value="TESTOSTERONE-REGULATED PROTEIN RP2"/>
    <property type="match status" value="1"/>
</dbReference>
<comment type="catalytic activity">
    <reaction evidence="17">
        <text>(6Z)-octenoyl-CoA + H2O = S-(6Z-octenoyl)-4'-phosphopantetheine + adenosine 3',5'-bisphosphate + 2 H(+)</text>
        <dbReference type="Rhea" id="RHEA:67528"/>
        <dbReference type="ChEBI" id="CHEBI:15377"/>
        <dbReference type="ChEBI" id="CHEBI:15378"/>
        <dbReference type="ChEBI" id="CHEBI:58343"/>
        <dbReference type="ChEBI" id="CHEBI:172383"/>
        <dbReference type="ChEBI" id="CHEBI:172384"/>
    </reaction>
    <physiologicalReaction direction="left-to-right" evidence="17">
        <dbReference type="Rhea" id="RHEA:67529"/>
    </physiologicalReaction>
</comment>
<comment type="catalytic activity">
    <reaction evidence="27">
        <text>an acyl-CoA + H2O = an acyl-4'-phosphopantetheine + adenosine 3',5'-bisphosphate + 2 H(+)</text>
        <dbReference type="Rhea" id="RHEA:50044"/>
        <dbReference type="ChEBI" id="CHEBI:15377"/>
        <dbReference type="ChEBI" id="CHEBI:15378"/>
        <dbReference type="ChEBI" id="CHEBI:58342"/>
        <dbReference type="ChEBI" id="CHEBI:58343"/>
        <dbReference type="ChEBI" id="CHEBI:132023"/>
    </reaction>
    <physiologicalReaction direction="left-to-right" evidence="27">
        <dbReference type="Rhea" id="RHEA:50045"/>
    </physiologicalReaction>
</comment>
<comment type="catalytic activity">
    <reaction evidence="15">
        <text>tetradecanoyl-CoA + H2O = tetradecanoyl-4'-phosphopantetheine + adenosine 3',5'-bisphosphate + 2 H(+)</text>
        <dbReference type="Rhea" id="RHEA:50028"/>
        <dbReference type="ChEBI" id="CHEBI:15377"/>
        <dbReference type="ChEBI" id="CHEBI:15378"/>
        <dbReference type="ChEBI" id="CHEBI:57385"/>
        <dbReference type="ChEBI" id="CHEBI:58343"/>
        <dbReference type="ChEBI" id="CHEBI:132017"/>
    </reaction>
    <physiologicalReaction direction="left-to-right" evidence="15">
        <dbReference type="Rhea" id="RHEA:50029"/>
    </physiologicalReaction>
</comment>
<comment type="cofactor">
    <cofactor evidence="2">
        <name>Mg(2+)</name>
        <dbReference type="ChEBI" id="CHEBI:18420"/>
    </cofactor>
</comment>
<evidence type="ECO:0000256" key="19">
    <source>
        <dbReference type="ARBA" id="ARBA00047666"/>
    </source>
</evidence>
<evidence type="ECO:0000256" key="29">
    <source>
        <dbReference type="ARBA" id="ARBA00049284"/>
    </source>
</evidence>
<evidence type="ECO:0000256" key="8">
    <source>
        <dbReference type="ARBA" id="ARBA00026208"/>
    </source>
</evidence>
<evidence type="ECO:0000256" key="30">
    <source>
        <dbReference type="ARBA" id="ARBA00049403"/>
    </source>
</evidence>
<comment type="catalytic activity">
    <reaction evidence="22">
        <text>(9Z,12Z,15Z)-octadecatrienoyl-CoA + H2O = S-(9Z,12Z,15Z-octadecatrienoyl)-4'-phosphopantetheine + adenosine 3',5'-bisphosphate + 2 H(+)</text>
        <dbReference type="Rhea" id="RHEA:67532"/>
        <dbReference type="ChEBI" id="CHEBI:15377"/>
        <dbReference type="ChEBI" id="CHEBI:15378"/>
        <dbReference type="ChEBI" id="CHEBI:58343"/>
        <dbReference type="ChEBI" id="CHEBI:74034"/>
        <dbReference type="ChEBI" id="CHEBI:172386"/>
    </reaction>
    <physiologicalReaction direction="left-to-right" evidence="22">
        <dbReference type="Rhea" id="RHEA:67533"/>
    </physiologicalReaction>
</comment>
<feature type="domain" description="Nudix hydrolase" evidence="31">
    <location>
        <begin position="8"/>
        <end position="264"/>
    </location>
</feature>
<evidence type="ECO:0000256" key="4">
    <source>
        <dbReference type="ARBA" id="ARBA00022723"/>
    </source>
</evidence>
<evidence type="ECO:0000256" key="11">
    <source>
        <dbReference type="ARBA" id="ARBA00044967"/>
    </source>
</evidence>
<comment type="catalytic activity">
    <reaction evidence="21">
        <text>dodecanoyl-CoA + H2O = S-dodecanoyl-4'-phosphopantetheine + adenosine 3',5'-bisphosphate + 2 H(+)</text>
        <dbReference type="Rhea" id="RHEA:50024"/>
        <dbReference type="ChEBI" id="CHEBI:15377"/>
        <dbReference type="ChEBI" id="CHEBI:15378"/>
        <dbReference type="ChEBI" id="CHEBI:57375"/>
        <dbReference type="ChEBI" id="CHEBI:58343"/>
        <dbReference type="ChEBI" id="CHEBI:132015"/>
    </reaction>
    <physiologicalReaction direction="left-to-right" evidence="21">
        <dbReference type="Rhea" id="RHEA:50025"/>
    </physiologicalReaction>
</comment>
<comment type="catalytic activity">
    <reaction evidence="29">
        <text>butanoyl-CoA + H2O = S-butanoyl-4'-phosphopantetheine + adenosine 3',5'-bisphosphate + 2 H(+)</text>
        <dbReference type="Rhea" id="RHEA:49976"/>
        <dbReference type="ChEBI" id="CHEBI:15377"/>
        <dbReference type="ChEBI" id="CHEBI:15378"/>
        <dbReference type="ChEBI" id="CHEBI:57371"/>
        <dbReference type="ChEBI" id="CHEBI:58343"/>
        <dbReference type="ChEBI" id="CHEBI:132011"/>
    </reaction>
    <physiologicalReaction direction="left-to-right" evidence="29">
        <dbReference type="Rhea" id="RHEA:49977"/>
    </physiologicalReaction>
</comment>
<dbReference type="Proteomes" id="UP000694892">
    <property type="component" value="Chromosome 4L"/>
</dbReference>
<evidence type="ECO:0000256" key="23">
    <source>
        <dbReference type="ARBA" id="ARBA00048413"/>
    </source>
</evidence>
<evidence type="ECO:0000256" key="14">
    <source>
        <dbReference type="ARBA" id="ARBA00047369"/>
    </source>
</evidence>
<evidence type="ECO:0000256" key="18">
    <source>
        <dbReference type="ARBA" id="ARBA00047584"/>
    </source>
</evidence>
<evidence type="ECO:0000256" key="28">
    <source>
        <dbReference type="ARBA" id="ARBA00048961"/>
    </source>
</evidence>
<comment type="function">
    <text evidence="12">Fatty acyl-coenzyme A (CoA) diphosphatase that hydrolyzes fatty acyl-CoA to yield acyl-4'-phosphopantetheine and adenosine 3',5'-bisphosphate. Mediates the hydrolysis of a wide range of CoA esters, including choloyl-CoA and branched-chain fatty-acyl-CoA esters and at low substrate concentrations medium and long-chain fatty-acyl-CoA esters are the primary substrates. Highest activity seen with medium-chain acyl-CoA esters and higher rates of activity seen with the unsaturated acyl-CoA esters compared with the saturated esters. Exhibits decapping activity towards dpCoA-capped RNAs in vitro.</text>
</comment>
<dbReference type="OMA" id="PDTDDHK"/>
<evidence type="ECO:0000256" key="24">
    <source>
        <dbReference type="ARBA" id="ARBA00048624"/>
    </source>
</evidence>
<comment type="catalytic activity">
    <reaction evidence="14">
        <text>malonyl-CoA + H2O = malonyl-4'-phosphopantetheine + adenosine 3',5'-bisphosphate + 2 H(+)</text>
        <dbReference type="Rhea" id="RHEA:67468"/>
        <dbReference type="ChEBI" id="CHEBI:15377"/>
        <dbReference type="ChEBI" id="CHEBI:15378"/>
        <dbReference type="ChEBI" id="CHEBI:57384"/>
        <dbReference type="ChEBI" id="CHEBI:58343"/>
        <dbReference type="ChEBI" id="CHEBI:172363"/>
    </reaction>
    <physiologicalReaction direction="left-to-right" evidence="14">
        <dbReference type="Rhea" id="RHEA:67469"/>
    </physiologicalReaction>
</comment>
<dbReference type="Gene3D" id="3.90.79.10">
    <property type="entry name" value="Nucleoside Triphosphate Pyrophosphohydrolase"/>
    <property type="match status" value="1"/>
</dbReference>
<comment type="catalytic activity">
    <reaction evidence="16">
        <text>hexanoyl-CoA + H2O = hexanoyl-4'-phosphopantetheine + adenosine 3',5'-bisphosphate + 2 H(+)</text>
        <dbReference type="Rhea" id="RHEA:49980"/>
        <dbReference type="ChEBI" id="CHEBI:15377"/>
        <dbReference type="ChEBI" id="CHEBI:15378"/>
        <dbReference type="ChEBI" id="CHEBI:58343"/>
        <dbReference type="ChEBI" id="CHEBI:62620"/>
        <dbReference type="ChEBI" id="CHEBI:132012"/>
    </reaction>
    <physiologicalReaction direction="left-to-right" evidence="16">
        <dbReference type="Rhea" id="RHEA:49981"/>
    </physiologicalReaction>
</comment>
<dbReference type="GO" id="GO:0010945">
    <property type="term" value="F:coenzyme A diphosphatase activity"/>
    <property type="evidence" value="ECO:0007669"/>
    <property type="project" value="UniProtKB-EC"/>
</dbReference>
<dbReference type="EC" id="3.6.1.77" evidence="11"/>
<comment type="catalytic activity">
    <reaction evidence="30">
        <text>(9Z)-hexadecenoyl-CoA + H2O = S-(9Z-hexadecenoyl)-4'-phosphopantetheine + adenosine 3',5'-bisphosphate + 2 H(+)</text>
        <dbReference type="Rhea" id="RHEA:67540"/>
        <dbReference type="ChEBI" id="CHEBI:15377"/>
        <dbReference type="ChEBI" id="CHEBI:15378"/>
        <dbReference type="ChEBI" id="CHEBI:58343"/>
        <dbReference type="ChEBI" id="CHEBI:61540"/>
        <dbReference type="ChEBI" id="CHEBI:172388"/>
    </reaction>
    <physiologicalReaction direction="left-to-right" evidence="30">
        <dbReference type="Rhea" id="RHEA:67541"/>
    </physiologicalReaction>
</comment>
<evidence type="ECO:0000313" key="32">
    <source>
        <dbReference type="EMBL" id="OCT84592.1"/>
    </source>
</evidence>
<dbReference type="AlphaFoldDB" id="A0A974D3S8"/>
<evidence type="ECO:0000256" key="20">
    <source>
        <dbReference type="ARBA" id="ARBA00047708"/>
    </source>
</evidence>
<protein>
    <recommendedName>
        <fullName evidence="8">Acyl-coenzyme A diphosphatase NUDT19</fullName>
        <ecNumber evidence="11">3.6.1.77</ecNumber>
    </recommendedName>
    <alternativeName>
        <fullName evidence="9">Nucleoside diphosphate-linked moiety X motif 19</fullName>
    </alternativeName>
</protein>